<dbReference type="AlphaFoldDB" id="A0A0F3IRT2"/>
<name>A0A0F3IRT2_9PROT</name>
<dbReference type="GO" id="GO:0016887">
    <property type="term" value="F:ATP hydrolysis activity"/>
    <property type="evidence" value="ECO:0007669"/>
    <property type="project" value="InterPro"/>
</dbReference>
<reference evidence="2 3" key="1">
    <citation type="submission" date="2015-03" db="EMBL/GenBank/DDBJ databases">
        <title>Draft genome sequence of Elstera litoralis.</title>
        <authorList>
            <person name="Rahalkar M.C."/>
            <person name="Dhakephalkar P.K."/>
            <person name="Pore S.D."/>
            <person name="Arora P."/>
            <person name="Kapse N.G."/>
            <person name="Pandit P.S."/>
        </authorList>
    </citation>
    <scope>NUCLEOTIDE SEQUENCE [LARGE SCALE GENOMIC DNA]</scope>
    <source>
        <strain evidence="2 3">Dia-1</strain>
    </source>
</reference>
<feature type="domain" description="ABC transporter" evidence="1">
    <location>
        <begin position="222"/>
        <end position="462"/>
    </location>
</feature>
<dbReference type="PANTHER" id="PTHR24221">
    <property type="entry name" value="ATP-BINDING CASSETTE SUB-FAMILY B"/>
    <property type="match status" value="1"/>
</dbReference>
<dbReference type="InterPro" id="IPR039421">
    <property type="entry name" value="Type_1_exporter"/>
</dbReference>
<dbReference type="GO" id="GO:0005524">
    <property type="term" value="F:ATP binding"/>
    <property type="evidence" value="ECO:0007669"/>
    <property type="project" value="InterPro"/>
</dbReference>
<dbReference type="RefSeq" id="WP_045775936.1">
    <property type="nucleotide sequence ID" value="NZ_LAJY01000277.1"/>
</dbReference>
<accession>A0A0F3IRT2</accession>
<dbReference type="EMBL" id="LAJY01000277">
    <property type="protein sequence ID" value="KJV09460.1"/>
    <property type="molecule type" value="Genomic_DNA"/>
</dbReference>
<dbReference type="PROSITE" id="PS50893">
    <property type="entry name" value="ABC_TRANSPORTER_2"/>
    <property type="match status" value="1"/>
</dbReference>
<dbReference type="OrthoDB" id="9760920at2"/>
<sequence>MTMPDLGRRIGYVGAETVMRSGSLYDNLVYGLQWVPASGEPADPDWPVRRKEAARTGNSTDPIDGDWVDYTIFGKDGQAAFKARLNKVLQITGLLTEVREFGLQGRVDPLARPDIVALILKTRQAIRPFLSTPNVATYVEPFAADRFNMQSTLAENLLFGTPVGPTFQGDALARHPAIRAVLQAEGIEDALIAAGRATAQTLSEIFRDLPPSHEFYGRFSFVDAEELVDLEQVEARIRRDGVMTPADRTRFLILILRLTPARHRLDTVDTALMAGIVKARARLMQDLPESLRTAVEFFDEAKFSPANSLIDNILFGRLAPGQNAINSRMRQLMRTELERLDLLMSLGEMAVDVGLQTPVGVGGSRLTPAMRQRVAIARALLKRPPLLVFDDPAALLDQAAQMQLIEAVLAEPDWGIVWVLQRPALAKAFDRVLVLDQGRIIADGPFGAIVQNGDIIPRPDAAD</sequence>
<organism evidence="2 3">
    <name type="scientific">Elstera litoralis</name>
    <dbReference type="NCBI Taxonomy" id="552518"/>
    <lineage>
        <taxon>Bacteria</taxon>
        <taxon>Pseudomonadati</taxon>
        <taxon>Pseudomonadota</taxon>
        <taxon>Alphaproteobacteria</taxon>
        <taxon>Rhodospirillales</taxon>
        <taxon>Rhodospirillaceae</taxon>
        <taxon>Elstera</taxon>
    </lineage>
</organism>
<gene>
    <name evidence="2" type="ORF">VZ95_11310</name>
</gene>
<evidence type="ECO:0000259" key="1">
    <source>
        <dbReference type="PROSITE" id="PS50893"/>
    </source>
</evidence>
<keyword evidence="3" id="KW-1185">Reference proteome</keyword>
<comment type="caution">
    <text evidence="2">The sequence shown here is derived from an EMBL/GenBank/DDBJ whole genome shotgun (WGS) entry which is preliminary data.</text>
</comment>
<dbReference type="PANTHER" id="PTHR24221:SF248">
    <property type="entry name" value="ABC TRANSPORTER TRANSMEMBRANE REGION"/>
    <property type="match status" value="1"/>
</dbReference>
<dbReference type="SUPFAM" id="SSF52540">
    <property type="entry name" value="P-loop containing nucleoside triphosphate hydrolases"/>
    <property type="match status" value="1"/>
</dbReference>
<dbReference type="GO" id="GO:0034040">
    <property type="term" value="F:ATPase-coupled lipid transmembrane transporter activity"/>
    <property type="evidence" value="ECO:0007669"/>
    <property type="project" value="TreeGrafter"/>
</dbReference>
<dbReference type="Pfam" id="PF00005">
    <property type="entry name" value="ABC_tran"/>
    <property type="match status" value="1"/>
</dbReference>
<protein>
    <recommendedName>
        <fullName evidence="1">ABC transporter domain-containing protein</fullName>
    </recommendedName>
</protein>
<dbReference type="InterPro" id="IPR027417">
    <property type="entry name" value="P-loop_NTPase"/>
</dbReference>
<proteinExistence type="predicted"/>
<dbReference type="InterPro" id="IPR003439">
    <property type="entry name" value="ABC_transporter-like_ATP-bd"/>
</dbReference>
<dbReference type="Proteomes" id="UP000033774">
    <property type="component" value="Unassembled WGS sequence"/>
</dbReference>
<evidence type="ECO:0000313" key="2">
    <source>
        <dbReference type="EMBL" id="KJV09460.1"/>
    </source>
</evidence>
<dbReference type="Gene3D" id="3.40.50.300">
    <property type="entry name" value="P-loop containing nucleotide triphosphate hydrolases"/>
    <property type="match status" value="1"/>
</dbReference>
<evidence type="ECO:0000313" key="3">
    <source>
        <dbReference type="Proteomes" id="UP000033774"/>
    </source>
</evidence>